<keyword evidence="1" id="KW-0732">Signal</keyword>
<evidence type="ECO:0000313" key="3">
    <source>
        <dbReference type="Proteomes" id="UP000605676"/>
    </source>
</evidence>
<gene>
    <name evidence="2" type="ORF">JIV24_09210</name>
</gene>
<dbReference type="RefSeq" id="WP_200464743.1">
    <property type="nucleotide sequence ID" value="NZ_JBNGOU010000006.1"/>
</dbReference>
<accession>A0ABS1HJQ8</accession>
<evidence type="ECO:0000313" key="2">
    <source>
        <dbReference type="EMBL" id="MBK3517513.1"/>
    </source>
</evidence>
<evidence type="ECO:0008006" key="4">
    <source>
        <dbReference type="Google" id="ProtNLM"/>
    </source>
</evidence>
<keyword evidence="3" id="KW-1185">Reference proteome</keyword>
<organism evidence="2 3">
    <name type="scientific">Carboxylicivirga marina</name>
    <dbReference type="NCBI Taxonomy" id="2800988"/>
    <lineage>
        <taxon>Bacteria</taxon>
        <taxon>Pseudomonadati</taxon>
        <taxon>Bacteroidota</taxon>
        <taxon>Bacteroidia</taxon>
        <taxon>Marinilabiliales</taxon>
        <taxon>Marinilabiliaceae</taxon>
        <taxon>Carboxylicivirga</taxon>
    </lineage>
</organism>
<name>A0ABS1HJQ8_9BACT</name>
<feature type="signal peptide" evidence="1">
    <location>
        <begin position="1"/>
        <end position="24"/>
    </location>
</feature>
<reference evidence="2 3" key="1">
    <citation type="submission" date="2021-01" db="EMBL/GenBank/DDBJ databases">
        <title>Carboxyliciviraga sp.nov., isolated from coastal sediments.</title>
        <authorList>
            <person name="Lu D."/>
            <person name="Zhang T."/>
        </authorList>
    </citation>
    <scope>NUCLEOTIDE SEQUENCE [LARGE SCALE GENOMIC DNA]</scope>
    <source>
        <strain evidence="2 3">N1Y132</strain>
    </source>
</reference>
<sequence length="172" mass="20016">MMYKIVNQVLLSIVLLCCVAVVNAQEDSGKELLIEECENVSEIFDELAYYTTEIEAIKRRKTKGYYSKEEFPYEMLDLSMRKFVKKKITKAEFNFFTHTMKNVDNYIAAIENKLNKHISDQKMGFDNKAEQQRFRDAQLAAEQAFAKDKAQLDVNCINATKDSKKTKKKNKN</sequence>
<dbReference type="EMBL" id="JAENRR010000017">
    <property type="protein sequence ID" value="MBK3517513.1"/>
    <property type="molecule type" value="Genomic_DNA"/>
</dbReference>
<comment type="caution">
    <text evidence="2">The sequence shown here is derived from an EMBL/GenBank/DDBJ whole genome shotgun (WGS) entry which is preliminary data.</text>
</comment>
<protein>
    <recommendedName>
        <fullName evidence="4">DUF4296 domain-containing protein</fullName>
    </recommendedName>
</protein>
<evidence type="ECO:0000256" key="1">
    <source>
        <dbReference type="SAM" id="SignalP"/>
    </source>
</evidence>
<dbReference type="Proteomes" id="UP000605676">
    <property type="component" value="Unassembled WGS sequence"/>
</dbReference>
<proteinExistence type="predicted"/>
<feature type="chain" id="PRO_5046267398" description="DUF4296 domain-containing protein" evidence="1">
    <location>
        <begin position="25"/>
        <end position="172"/>
    </location>
</feature>